<organism evidence="1 2">
    <name type="scientific">Artomyces pyxidatus</name>
    <dbReference type="NCBI Taxonomy" id="48021"/>
    <lineage>
        <taxon>Eukaryota</taxon>
        <taxon>Fungi</taxon>
        <taxon>Dikarya</taxon>
        <taxon>Basidiomycota</taxon>
        <taxon>Agaricomycotina</taxon>
        <taxon>Agaricomycetes</taxon>
        <taxon>Russulales</taxon>
        <taxon>Auriscalpiaceae</taxon>
        <taxon>Artomyces</taxon>
    </lineage>
</organism>
<name>A0ACB8SQ45_9AGAM</name>
<comment type="caution">
    <text evidence="1">The sequence shown here is derived from an EMBL/GenBank/DDBJ whole genome shotgun (WGS) entry which is preliminary data.</text>
</comment>
<accession>A0ACB8SQ45</accession>
<proteinExistence type="predicted"/>
<evidence type="ECO:0000313" key="1">
    <source>
        <dbReference type="EMBL" id="KAI0058550.1"/>
    </source>
</evidence>
<keyword evidence="2" id="KW-1185">Reference proteome</keyword>
<sequence length="377" mass="40359">MVMGVRCGWLDRSRDLDGNGHVVDRIPSRLSCSAVTTVSLKESSFTLLTLFSGLWYIKNPRGCFGNLCTADNDRYSARTLVLHFDTTMPLAIDGSKARQCGLGCYRSYAEANGTAVSLGKAIEVSRPRKTLWSLLVCPGLFLEDESLPVLKYKCPREFYLIPHALPSRRQASLELFNELLRNVSNSLSAYPTYGITNPPPQNSPHLRASGPTAAGRPAPTIAVQRAAQPPDPRQPRVSRAAQDIAHRHCDEGEDATVHHLASARLRTPPTTSSHSSDSGSDPSPPHPPPSPCCAETASPALLLRQFRQSSLALARSSAPRCVAPATSAHLPPIVYPSSSARRRWLTCTAITAGGMTGNGMGSLRAGGAGEGGACQAR</sequence>
<dbReference type="EMBL" id="MU277234">
    <property type="protein sequence ID" value="KAI0058550.1"/>
    <property type="molecule type" value="Genomic_DNA"/>
</dbReference>
<reference evidence="1" key="2">
    <citation type="journal article" date="2022" name="New Phytol.">
        <title>Evolutionary transition to the ectomycorrhizal habit in the genomes of a hyperdiverse lineage of mushroom-forming fungi.</title>
        <authorList>
            <person name="Looney B."/>
            <person name="Miyauchi S."/>
            <person name="Morin E."/>
            <person name="Drula E."/>
            <person name="Courty P.E."/>
            <person name="Kohler A."/>
            <person name="Kuo A."/>
            <person name="LaButti K."/>
            <person name="Pangilinan J."/>
            <person name="Lipzen A."/>
            <person name="Riley R."/>
            <person name="Andreopoulos W."/>
            <person name="He G."/>
            <person name="Johnson J."/>
            <person name="Nolan M."/>
            <person name="Tritt A."/>
            <person name="Barry K.W."/>
            <person name="Grigoriev I.V."/>
            <person name="Nagy L.G."/>
            <person name="Hibbett D."/>
            <person name="Henrissat B."/>
            <person name="Matheny P.B."/>
            <person name="Labbe J."/>
            <person name="Martin F.M."/>
        </authorList>
    </citation>
    <scope>NUCLEOTIDE SEQUENCE</scope>
    <source>
        <strain evidence="1">HHB10654</strain>
    </source>
</reference>
<protein>
    <submittedName>
        <fullName evidence="1">Uncharacterized protein</fullName>
    </submittedName>
</protein>
<gene>
    <name evidence="1" type="ORF">BV25DRAFT_1229137</name>
</gene>
<evidence type="ECO:0000313" key="2">
    <source>
        <dbReference type="Proteomes" id="UP000814140"/>
    </source>
</evidence>
<reference evidence="1" key="1">
    <citation type="submission" date="2021-03" db="EMBL/GenBank/DDBJ databases">
        <authorList>
            <consortium name="DOE Joint Genome Institute"/>
            <person name="Ahrendt S."/>
            <person name="Looney B.P."/>
            <person name="Miyauchi S."/>
            <person name="Morin E."/>
            <person name="Drula E."/>
            <person name="Courty P.E."/>
            <person name="Chicoki N."/>
            <person name="Fauchery L."/>
            <person name="Kohler A."/>
            <person name="Kuo A."/>
            <person name="Labutti K."/>
            <person name="Pangilinan J."/>
            <person name="Lipzen A."/>
            <person name="Riley R."/>
            <person name="Andreopoulos W."/>
            <person name="He G."/>
            <person name="Johnson J."/>
            <person name="Barry K.W."/>
            <person name="Grigoriev I.V."/>
            <person name="Nagy L."/>
            <person name="Hibbett D."/>
            <person name="Henrissat B."/>
            <person name="Matheny P.B."/>
            <person name="Labbe J."/>
            <person name="Martin F."/>
        </authorList>
    </citation>
    <scope>NUCLEOTIDE SEQUENCE</scope>
    <source>
        <strain evidence="1">HHB10654</strain>
    </source>
</reference>
<dbReference type="Proteomes" id="UP000814140">
    <property type="component" value="Unassembled WGS sequence"/>
</dbReference>